<protein>
    <submittedName>
        <fullName evidence="1">Uncharacterized protein</fullName>
    </submittedName>
</protein>
<comment type="caution">
    <text evidence="1">The sequence shown here is derived from an EMBL/GenBank/DDBJ whole genome shotgun (WGS) entry which is preliminary data.</text>
</comment>
<gene>
    <name evidence="1" type="ORF">ILEXP_LOCUS44808</name>
</gene>
<dbReference type="AlphaFoldDB" id="A0ABC8U0P1"/>
<keyword evidence="2" id="KW-1185">Reference proteome</keyword>
<accession>A0ABC8U0P1</accession>
<evidence type="ECO:0000313" key="2">
    <source>
        <dbReference type="Proteomes" id="UP001642360"/>
    </source>
</evidence>
<sequence>MGMSLGCVGMVGNVGLGRSGNFCRGGSSGTSSFGKVGTMGNIGISGSSGFGSSSGSGSSSFGKVGIYGNGGSSTLGSGGSSGFGISGTVVAKRWRASVVILSLFIEDNMRTRSIKRKGWCGNEQLMKDVVWQKGLAH</sequence>
<dbReference type="EMBL" id="CAUOFW020006509">
    <property type="protein sequence ID" value="CAK9175016.1"/>
    <property type="molecule type" value="Genomic_DNA"/>
</dbReference>
<reference evidence="1 2" key="1">
    <citation type="submission" date="2024-02" db="EMBL/GenBank/DDBJ databases">
        <authorList>
            <person name="Vignale AGUSTIN F."/>
            <person name="Sosa J E."/>
            <person name="Modenutti C."/>
        </authorList>
    </citation>
    <scope>NUCLEOTIDE SEQUENCE [LARGE SCALE GENOMIC DNA]</scope>
</reference>
<dbReference type="Proteomes" id="UP001642360">
    <property type="component" value="Unassembled WGS sequence"/>
</dbReference>
<name>A0ABC8U0P1_9AQUA</name>
<evidence type="ECO:0000313" key="1">
    <source>
        <dbReference type="EMBL" id="CAK9175016.1"/>
    </source>
</evidence>
<proteinExistence type="predicted"/>
<organism evidence="1 2">
    <name type="scientific">Ilex paraguariensis</name>
    <name type="common">yerba mate</name>
    <dbReference type="NCBI Taxonomy" id="185542"/>
    <lineage>
        <taxon>Eukaryota</taxon>
        <taxon>Viridiplantae</taxon>
        <taxon>Streptophyta</taxon>
        <taxon>Embryophyta</taxon>
        <taxon>Tracheophyta</taxon>
        <taxon>Spermatophyta</taxon>
        <taxon>Magnoliopsida</taxon>
        <taxon>eudicotyledons</taxon>
        <taxon>Gunneridae</taxon>
        <taxon>Pentapetalae</taxon>
        <taxon>asterids</taxon>
        <taxon>campanulids</taxon>
        <taxon>Aquifoliales</taxon>
        <taxon>Aquifoliaceae</taxon>
        <taxon>Ilex</taxon>
    </lineage>
</organism>